<name>L1K2T2_GUITC</name>
<gene>
    <name evidence="3" type="ORF">GUITHDRAFT_149892</name>
</gene>
<reference evidence="3 5" key="1">
    <citation type="journal article" date="2012" name="Nature">
        <title>Algal genomes reveal evolutionary mosaicism and the fate of nucleomorphs.</title>
        <authorList>
            <consortium name="DOE Joint Genome Institute"/>
            <person name="Curtis B.A."/>
            <person name="Tanifuji G."/>
            <person name="Burki F."/>
            <person name="Gruber A."/>
            <person name="Irimia M."/>
            <person name="Maruyama S."/>
            <person name="Arias M.C."/>
            <person name="Ball S.G."/>
            <person name="Gile G.H."/>
            <person name="Hirakawa Y."/>
            <person name="Hopkins J.F."/>
            <person name="Kuo A."/>
            <person name="Rensing S.A."/>
            <person name="Schmutz J."/>
            <person name="Symeonidi A."/>
            <person name="Elias M."/>
            <person name="Eveleigh R.J."/>
            <person name="Herman E.K."/>
            <person name="Klute M.J."/>
            <person name="Nakayama T."/>
            <person name="Obornik M."/>
            <person name="Reyes-Prieto A."/>
            <person name="Armbrust E.V."/>
            <person name="Aves S.J."/>
            <person name="Beiko R.G."/>
            <person name="Coutinho P."/>
            <person name="Dacks J.B."/>
            <person name="Durnford D.G."/>
            <person name="Fast N.M."/>
            <person name="Green B.R."/>
            <person name="Grisdale C.J."/>
            <person name="Hempel F."/>
            <person name="Henrissat B."/>
            <person name="Hoppner M.P."/>
            <person name="Ishida K."/>
            <person name="Kim E."/>
            <person name="Koreny L."/>
            <person name="Kroth P.G."/>
            <person name="Liu Y."/>
            <person name="Malik S.B."/>
            <person name="Maier U.G."/>
            <person name="McRose D."/>
            <person name="Mock T."/>
            <person name="Neilson J.A."/>
            <person name="Onodera N.T."/>
            <person name="Poole A.M."/>
            <person name="Pritham E.J."/>
            <person name="Richards T.A."/>
            <person name="Rocap G."/>
            <person name="Roy S.W."/>
            <person name="Sarai C."/>
            <person name="Schaack S."/>
            <person name="Shirato S."/>
            <person name="Slamovits C.H."/>
            <person name="Spencer D.F."/>
            <person name="Suzuki S."/>
            <person name="Worden A.Z."/>
            <person name="Zauner S."/>
            <person name="Barry K."/>
            <person name="Bell C."/>
            <person name="Bharti A.K."/>
            <person name="Crow J.A."/>
            <person name="Grimwood J."/>
            <person name="Kramer R."/>
            <person name="Lindquist E."/>
            <person name="Lucas S."/>
            <person name="Salamov A."/>
            <person name="McFadden G.I."/>
            <person name="Lane C.E."/>
            <person name="Keeling P.J."/>
            <person name="Gray M.W."/>
            <person name="Grigoriev I.V."/>
            <person name="Archibald J.M."/>
        </authorList>
    </citation>
    <scope>NUCLEOTIDE SEQUENCE</scope>
    <source>
        <strain evidence="3 5">CCMP2712</strain>
    </source>
</reference>
<dbReference type="KEGG" id="gtt:GUITHDRAFT_149892"/>
<evidence type="ECO:0000313" key="3">
    <source>
        <dbReference type="EMBL" id="EKX54882.1"/>
    </source>
</evidence>
<dbReference type="EnsemblProtists" id="EKX54882">
    <property type="protein sequence ID" value="EKX54882"/>
    <property type="gene ID" value="GUITHDRAFT_149892"/>
</dbReference>
<evidence type="ECO:0000256" key="2">
    <source>
        <dbReference type="SAM" id="SignalP"/>
    </source>
</evidence>
<keyword evidence="2" id="KW-0732">Signal</keyword>
<keyword evidence="1" id="KW-0812">Transmembrane</keyword>
<accession>L1K2T2</accession>
<keyword evidence="1" id="KW-0472">Membrane</keyword>
<evidence type="ECO:0000313" key="4">
    <source>
        <dbReference type="EnsemblProtists" id="EKX54882"/>
    </source>
</evidence>
<feature type="transmembrane region" description="Helical" evidence="1">
    <location>
        <begin position="133"/>
        <end position="156"/>
    </location>
</feature>
<reference evidence="5" key="2">
    <citation type="submission" date="2012-11" db="EMBL/GenBank/DDBJ databases">
        <authorList>
            <person name="Kuo A."/>
            <person name="Curtis B.A."/>
            <person name="Tanifuji G."/>
            <person name="Burki F."/>
            <person name="Gruber A."/>
            <person name="Irimia M."/>
            <person name="Maruyama S."/>
            <person name="Arias M.C."/>
            <person name="Ball S.G."/>
            <person name="Gile G.H."/>
            <person name="Hirakawa Y."/>
            <person name="Hopkins J.F."/>
            <person name="Rensing S.A."/>
            <person name="Schmutz J."/>
            <person name="Symeonidi A."/>
            <person name="Elias M."/>
            <person name="Eveleigh R.J."/>
            <person name="Herman E.K."/>
            <person name="Klute M.J."/>
            <person name="Nakayama T."/>
            <person name="Obornik M."/>
            <person name="Reyes-Prieto A."/>
            <person name="Armbrust E.V."/>
            <person name="Aves S.J."/>
            <person name="Beiko R.G."/>
            <person name="Coutinho P."/>
            <person name="Dacks J.B."/>
            <person name="Durnford D.G."/>
            <person name="Fast N.M."/>
            <person name="Green B.R."/>
            <person name="Grisdale C."/>
            <person name="Hempe F."/>
            <person name="Henrissat B."/>
            <person name="Hoppner M.P."/>
            <person name="Ishida K.-I."/>
            <person name="Kim E."/>
            <person name="Koreny L."/>
            <person name="Kroth P.G."/>
            <person name="Liu Y."/>
            <person name="Malik S.-B."/>
            <person name="Maier U.G."/>
            <person name="McRose D."/>
            <person name="Mock T."/>
            <person name="Neilson J.A."/>
            <person name="Onodera N.T."/>
            <person name="Poole A.M."/>
            <person name="Pritham E.J."/>
            <person name="Richards T.A."/>
            <person name="Rocap G."/>
            <person name="Roy S.W."/>
            <person name="Sarai C."/>
            <person name="Schaack S."/>
            <person name="Shirato S."/>
            <person name="Slamovits C.H."/>
            <person name="Spencer D.F."/>
            <person name="Suzuki S."/>
            <person name="Worden A.Z."/>
            <person name="Zauner S."/>
            <person name="Barry K."/>
            <person name="Bell C."/>
            <person name="Bharti A.K."/>
            <person name="Crow J.A."/>
            <person name="Grimwood J."/>
            <person name="Kramer R."/>
            <person name="Lindquist E."/>
            <person name="Lucas S."/>
            <person name="Salamov A."/>
            <person name="McFadden G.I."/>
            <person name="Lane C.E."/>
            <person name="Keeling P.J."/>
            <person name="Gray M.W."/>
            <person name="Grigoriev I.V."/>
            <person name="Archibald J.M."/>
        </authorList>
    </citation>
    <scope>NUCLEOTIDE SEQUENCE</scope>
    <source>
        <strain evidence="5">CCMP2712</strain>
    </source>
</reference>
<keyword evidence="1" id="KW-1133">Transmembrane helix</keyword>
<dbReference type="EMBL" id="JH992966">
    <property type="protein sequence ID" value="EKX54882.1"/>
    <property type="molecule type" value="Genomic_DNA"/>
</dbReference>
<protein>
    <submittedName>
        <fullName evidence="3 4">Uncharacterized protein</fullName>
    </submittedName>
</protein>
<dbReference type="Proteomes" id="UP000011087">
    <property type="component" value="Unassembled WGS sequence"/>
</dbReference>
<dbReference type="HOGENOM" id="CLU_1573610_0_0_1"/>
<feature type="chain" id="PRO_5008772114" evidence="2">
    <location>
        <begin position="33"/>
        <end position="170"/>
    </location>
</feature>
<keyword evidence="5" id="KW-1185">Reference proteome</keyword>
<dbReference type="RefSeq" id="XP_005841862.1">
    <property type="nucleotide sequence ID" value="XM_005841805.1"/>
</dbReference>
<evidence type="ECO:0000313" key="5">
    <source>
        <dbReference type="Proteomes" id="UP000011087"/>
    </source>
</evidence>
<sequence>MVIGSGIREGSSGVCQLLLVLVMCVSVHLVKASPSQVSKSALRTGLQERATDVNTIAELKLHHLSQQSDKNKRSAQASLARSDLDSVDPAAAVMSAISPQDAPSVDASGKVIDSGHIGADGKRTGQLAEPPSFMFPIILAVAGSVLMVAVFTYMCFFREEKPKKKGDTYS</sequence>
<reference evidence="4" key="3">
    <citation type="submission" date="2016-03" db="UniProtKB">
        <authorList>
            <consortium name="EnsemblProtists"/>
        </authorList>
    </citation>
    <scope>IDENTIFICATION</scope>
</reference>
<proteinExistence type="predicted"/>
<evidence type="ECO:0000256" key="1">
    <source>
        <dbReference type="SAM" id="Phobius"/>
    </source>
</evidence>
<feature type="signal peptide" evidence="2">
    <location>
        <begin position="1"/>
        <end position="32"/>
    </location>
</feature>
<dbReference type="AlphaFoldDB" id="L1K2T2"/>
<dbReference type="GeneID" id="17311510"/>
<dbReference type="PaxDb" id="55529-EKX54882"/>
<organism evidence="3">
    <name type="scientific">Guillardia theta (strain CCMP2712)</name>
    <name type="common">Cryptophyte</name>
    <dbReference type="NCBI Taxonomy" id="905079"/>
    <lineage>
        <taxon>Eukaryota</taxon>
        <taxon>Cryptophyceae</taxon>
        <taxon>Pyrenomonadales</taxon>
        <taxon>Geminigeraceae</taxon>
        <taxon>Guillardia</taxon>
    </lineage>
</organism>